<dbReference type="AlphaFoldDB" id="A0A6N3HUE6"/>
<evidence type="ECO:0000256" key="1">
    <source>
        <dbReference type="SAM" id="SignalP"/>
    </source>
</evidence>
<dbReference type="EMBL" id="CACRUA010000079">
    <property type="protein sequence ID" value="VYU80515.1"/>
    <property type="molecule type" value="Genomic_DNA"/>
</dbReference>
<evidence type="ECO:0000313" key="2">
    <source>
        <dbReference type="EMBL" id="VYU80515.1"/>
    </source>
</evidence>
<feature type="signal peptide" evidence="1">
    <location>
        <begin position="1"/>
        <end position="25"/>
    </location>
</feature>
<sequence length="207" mass="22708">MKKKLVLSLAAAALVGTLAVGGTLAWFTDTETATNVVTTGNVDIAWFEGDGNVEKKITDKYTGIQFGTETPVTPGQNLDKEARIKNEGKNAAYIRAKIVFLEGENEISKPEYMDIIGRNSNWEEGDDGYYYYKDIVTPGNWTEKIMTDITIDPAKANNENFADKKITVRLDAEAIQSDNLGDNVTSCKAAFELGSGNIISYDVETEE</sequence>
<gene>
    <name evidence="2" type="ORF">CSLFYP84_04265</name>
</gene>
<dbReference type="Pfam" id="PF12389">
    <property type="entry name" value="Peptidase_M73"/>
    <property type="match status" value="1"/>
</dbReference>
<keyword evidence="1" id="KW-0732">Signal</keyword>
<evidence type="ECO:0008006" key="3">
    <source>
        <dbReference type="Google" id="ProtNLM"/>
    </source>
</evidence>
<dbReference type="InterPro" id="IPR022121">
    <property type="entry name" value="Peptidase_M73_camelysin"/>
</dbReference>
<protein>
    <recommendedName>
        <fullName evidence="3">Alternate signal-mediated exported protein, CPF_0494 family</fullName>
    </recommendedName>
</protein>
<proteinExistence type="predicted"/>
<dbReference type="InterPro" id="IPR023833">
    <property type="entry name" value="Signal_pept_SipW-depend-type"/>
</dbReference>
<name>A0A6N3HUE6_CLOSY</name>
<feature type="chain" id="PRO_5039548860" description="Alternate signal-mediated exported protein, CPF_0494 family" evidence="1">
    <location>
        <begin position="26"/>
        <end position="207"/>
    </location>
</feature>
<dbReference type="NCBIfam" id="TIGR04088">
    <property type="entry name" value="cognate_SipW"/>
    <property type="match status" value="1"/>
</dbReference>
<dbReference type="RefSeq" id="WP_021642506.1">
    <property type="nucleotide sequence ID" value="NZ_CACRUA010000079.1"/>
</dbReference>
<accession>A0A6N3HUE6</accession>
<reference evidence="2" key="1">
    <citation type="submission" date="2019-11" db="EMBL/GenBank/DDBJ databases">
        <authorList>
            <person name="Feng L."/>
        </authorList>
    </citation>
    <scope>NUCLEOTIDE SEQUENCE</scope>
    <source>
        <strain evidence="2">CsymbiosumLFYP84</strain>
    </source>
</reference>
<organism evidence="2">
    <name type="scientific">Clostridium symbiosum</name>
    <name type="common">Bacteroides symbiosus</name>
    <dbReference type="NCBI Taxonomy" id="1512"/>
    <lineage>
        <taxon>Bacteria</taxon>
        <taxon>Bacillati</taxon>
        <taxon>Bacillota</taxon>
        <taxon>Clostridia</taxon>
        <taxon>Lachnospirales</taxon>
        <taxon>Lachnospiraceae</taxon>
        <taxon>Otoolea</taxon>
    </lineage>
</organism>